<name>Z9JN17_9MICO</name>
<dbReference type="Proteomes" id="UP000023067">
    <property type="component" value="Unassembled WGS sequence"/>
</dbReference>
<feature type="domain" description="Carboxymuconolactone decarboxylase-like" evidence="1">
    <location>
        <begin position="15"/>
        <end position="95"/>
    </location>
</feature>
<evidence type="ECO:0000313" key="2">
    <source>
        <dbReference type="EMBL" id="EWS79539.1"/>
    </source>
</evidence>
<accession>Z9JN17</accession>
<organism evidence="2 3">
    <name type="scientific">Brachybacterium phenoliresistens</name>
    <dbReference type="NCBI Taxonomy" id="396014"/>
    <lineage>
        <taxon>Bacteria</taxon>
        <taxon>Bacillati</taxon>
        <taxon>Actinomycetota</taxon>
        <taxon>Actinomycetes</taxon>
        <taxon>Micrococcales</taxon>
        <taxon>Dermabacteraceae</taxon>
        <taxon>Brachybacterium</taxon>
    </lineage>
</organism>
<keyword evidence="2" id="KW-0560">Oxidoreductase</keyword>
<gene>
    <name evidence="2" type="ORF">BF93_13095</name>
</gene>
<keyword evidence="2" id="KW-0575">Peroxidase</keyword>
<dbReference type="AlphaFoldDB" id="Z9JN17"/>
<evidence type="ECO:0000259" key="1">
    <source>
        <dbReference type="Pfam" id="PF02627"/>
    </source>
</evidence>
<dbReference type="Gene3D" id="1.20.1290.10">
    <property type="entry name" value="AhpD-like"/>
    <property type="match status" value="1"/>
</dbReference>
<reference evidence="2 3" key="1">
    <citation type="submission" date="2014-02" db="EMBL/GenBank/DDBJ databases">
        <title>Genome sequence of Brachybacterium phenoliresistens strain W13A50.</title>
        <authorList>
            <person name="Wang X."/>
        </authorList>
    </citation>
    <scope>NUCLEOTIDE SEQUENCE [LARGE SCALE GENOMIC DNA]</scope>
    <source>
        <strain evidence="2 3">W13A50</strain>
    </source>
</reference>
<dbReference type="InterPro" id="IPR004675">
    <property type="entry name" value="AhpD_core"/>
</dbReference>
<dbReference type="PANTHER" id="PTHR34846:SF5">
    <property type="entry name" value="CARBOXYMUCONOLACTONE DECARBOXYLASE-LIKE DOMAIN-CONTAINING PROTEIN"/>
    <property type="match status" value="1"/>
</dbReference>
<dbReference type="PATRIC" id="fig|396014.3.peg.3658"/>
<dbReference type="HOGENOM" id="CLU_082760_6_1_11"/>
<dbReference type="PANTHER" id="PTHR34846">
    <property type="entry name" value="4-CARBOXYMUCONOLACTONE DECARBOXYLASE FAMILY PROTEIN (AFU_ORTHOLOGUE AFUA_6G11590)"/>
    <property type="match status" value="1"/>
</dbReference>
<dbReference type="InterPro" id="IPR029032">
    <property type="entry name" value="AhpD-like"/>
</dbReference>
<protein>
    <submittedName>
        <fullName evidence="2">Alkylhydroperoxidase</fullName>
    </submittedName>
</protein>
<dbReference type="NCBIfam" id="TIGR00778">
    <property type="entry name" value="ahpD_dom"/>
    <property type="match status" value="1"/>
</dbReference>
<dbReference type="STRING" id="396014.BF93_13095"/>
<dbReference type="EMBL" id="JDYK01000033">
    <property type="protein sequence ID" value="EWS79539.1"/>
    <property type="molecule type" value="Genomic_DNA"/>
</dbReference>
<dbReference type="GO" id="GO:0051920">
    <property type="term" value="F:peroxiredoxin activity"/>
    <property type="evidence" value="ECO:0007669"/>
    <property type="project" value="InterPro"/>
</dbReference>
<sequence>MQPRMPNPATILPQSYKGIGNLLAAVSSGGLPTAIVELTALRVSQLNGCATCINGHATTGAKAGLTTAQMLGVSAFRTSPFFDEAQKAALELAEALTLLAGSPEEPLDDALWKRVCAHYDETQRAALILNIATSNLFNRINIAVREDVESPFWLR</sequence>
<dbReference type="InterPro" id="IPR003779">
    <property type="entry name" value="CMD-like"/>
</dbReference>
<keyword evidence="3" id="KW-1185">Reference proteome</keyword>
<dbReference type="eggNOG" id="COG2128">
    <property type="taxonomic scope" value="Bacteria"/>
</dbReference>
<proteinExistence type="predicted"/>
<dbReference type="SUPFAM" id="SSF69118">
    <property type="entry name" value="AhpD-like"/>
    <property type="match status" value="1"/>
</dbReference>
<evidence type="ECO:0000313" key="3">
    <source>
        <dbReference type="Proteomes" id="UP000023067"/>
    </source>
</evidence>
<dbReference type="Pfam" id="PF02627">
    <property type="entry name" value="CMD"/>
    <property type="match status" value="1"/>
</dbReference>
<comment type="caution">
    <text evidence="2">The sequence shown here is derived from an EMBL/GenBank/DDBJ whole genome shotgun (WGS) entry which is preliminary data.</text>
</comment>